<dbReference type="AlphaFoldDB" id="B8MP03"/>
<proteinExistence type="predicted"/>
<dbReference type="HOGENOM" id="CLU_2544156_0_0_1"/>
<keyword evidence="2" id="KW-1185">Reference proteome</keyword>
<dbReference type="InParanoid" id="B8MP03"/>
<evidence type="ECO:0000313" key="1">
    <source>
        <dbReference type="EMBL" id="EED14242.1"/>
    </source>
</evidence>
<protein>
    <submittedName>
        <fullName evidence="1">Uncharacterized protein</fullName>
    </submittedName>
</protein>
<name>B8MP03_TALSN</name>
<dbReference type="GeneID" id="8103227"/>
<reference evidence="2" key="1">
    <citation type="journal article" date="2015" name="Genome Announc.">
        <title>Genome sequence of the AIDS-associated pathogen Penicillium marneffei (ATCC18224) and its near taxonomic relative Talaromyces stipitatus (ATCC10500).</title>
        <authorList>
            <person name="Nierman W.C."/>
            <person name="Fedorova-Abrams N.D."/>
            <person name="Andrianopoulos A."/>
        </authorList>
    </citation>
    <scope>NUCLEOTIDE SEQUENCE [LARGE SCALE GENOMIC DNA]</scope>
    <source>
        <strain evidence="2">ATCC 10500 / CBS 375.48 / QM 6759 / NRRL 1006</strain>
    </source>
</reference>
<accession>B8MP03</accession>
<organism evidence="1 2">
    <name type="scientific">Talaromyces stipitatus (strain ATCC 10500 / CBS 375.48 / QM 6759 / NRRL 1006)</name>
    <name type="common">Penicillium stipitatum</name>
    <dbReference type="NCBI Taxonomy" id="441959"/>
    <lineage>
        <taxon>Eukaryota</taxon>
        <taxon>Fungi</taxon>
        <taxon>Dikarya</taxon>
        <taxon>Ascomycota</taxon>
        <taxon>Pezizomycotina</taxon>
        <taxon>Eurotiomycetes</taxon>
        <taxon>Eurotiomycetidae</taxon>
        <taxon>Eurotiales</taxon>
        <taxon>Trichocomaceae</taxon>
        <taxon>Talaromyces</taxon>
        <taxon>Talaromyces sect. Talaromyces</taxon>
    </lineage>
</organism>
<dbReference type="Proteomes" id="UP000001745">
    <property type="component" value="Unassembled WGS sequence"/>
</dbReference>
<dbReference type="RefSeq" id="XP_002486480.1">
    <property type="nucleotide sequence ID" value="XM_002486435.1"/>
</dbReference>
<dbReference type="VEuPathDB" id="FungiDB:TSTA_104560"/>
<sequence>MAEVMEVDMEIEWDMEDHIWEVGIMVVVLKEVRMEGDEGDMGDTGGDVECRLIHRIWKMTGKCALESSGRPFGSLKCIRVLTI</sequence>
<evidence type="ECO:0000313" key="2">
    <source>
        <dbReference type="Proteomes" id="UP000001745"/>
    </source>
</evidence>
<dbReference type="EMBL" id="EQ962658">
    <property type="protein sequence ID" value="EED14242.1"/>
    <property type="molecule type" value="Genomic_DNA"/>
</dbReference>
<gene>
    <name evidence="1" type="ORF">TSTA_104560</name>
</gene>